<dbReference type="Proteomes" id="UP001221217">
    <property type="component" value="Unassembled WGS sequence"/>
</dbReference>
<keyword evidence="3" id="KW-0804">Transcription</keyword>
<gene>
    <name evidence="6" type="ORF">PQJ61_08450</name>
</gene>
<dbReference type="PANTHER" id="PTHR30055:SF234">
    <property type="entry name" value="HTH-TYPE TRANSCRIPTIONAL REGULATOR BETI"/>
    <property type="match status" value="1"/>
</dbReference>
<evidence type="ECO:0000256" key="1">
    <source>
        <dbReference type="ARBA" id="ARBA00023015"/>
    </source>
</evidence>
<feature type="DNA-binding region" description="H-T-H motif" evidence="4">
    <location>
        <begin position="48"/>
        <end position="67"/>
    </location>
</feature>
<comment type="caution">
    <text evidence="6">The sequence shown here is derived from an EMBL/GenBank/DDBJ whole genome shotgun (WGS) entry which is preliminary data.</text>
</comment>
<dbReference type="EMBL" id="JAQQAL010000017">
    <property type="protein sequence ID" value="MDC7226782.1"/>
    <property type="molecule type" value="Genomic_DNA"/>
</dbReference>
<dbReference type="PROSITE" id="PS50977">
    <property type="entry name" value="HTH_TETR_2"/>
    <property type="match status" value="1"/>
</dbReference>
<evidence type="ECO:0000256" key="2">
    <source>
        <dbReference type="ARBA" id="ARBA00023125"/>
    </source>
</evidence>
<evidence type="ECO:0000313" key="6">
    <source>
        <dbReference type="EMBL" id="MDC7226782.1"/>
    </source>
</evidence>
<proteinExistence type="predicted"/>
<evidence type="ECO:0000259" key="5">
    <source>
        <dbReference type="PROSITE" id="PS50977"/>
    </source>
</evidence>
<dbReference type="PANTHER" id="PTHR30055">
    <property type="entry name" value="HTH-TYPE TRANSCRIPTIONAL REGULATOR RUTR"/>
    <property type="match status" value="1"/>
</dbReference>
<accession>A0AAJ1IF28</accession>
<feature type="domain" description="HTH tetR-type" evidence="5">
    <location>
        <begin position="25"/>
        <end position="85"/>
    </location>
</feature>
<organism evidence="6 7">
    <name type="scientific">Candidatus Thalassospirochaeta sargassi</name>
    <dbReference type="NCBI Taxonomy" id="3119039"/>
    <lineage>
        <taxon>Bacteria</taxon>
        <taxon>Pseudomonadati</taxon>
        <taxon>Spirochaetota</taxon>
        <taxon>Spirochaetia</taxon>
        <taxon>Spirochaetales</taxon>
        <taxon>Spirochaetaceae</taxon>
        <taxon>Candidatus Thalassospirochaeta</taxon>
    </lineage>
</organism>
<evidence type="ECO:0000256" key="3">
    <source>
        <dbReference type="ARBA" id="ARBA00023163"/>
    </source>
</evidence>
<dbReference type="AlphaFoldDB" id="A0AAJ1IF28"/>
<dbReference type="InterPro" id="IPR050109">
    <property type="entry name" value="HTH-type_TetR-like_transc_reg"/>
</dbReference>
<reference evidence="6 7" key="1">
    <citation type="submission" date="2022-12" db="EMBL/GenBank/DDBJ databases">
        <title>Metagenome assembled genome from gulf of manar.</title>
        <authorList>
            <person name="Kohli P."/>
            <person name="Pk S."/>
            <person name="Venkata Ramana C."/>
            <person name="Sasikala C."/>
        </authorList>
    </citation>
    <scope>NUCLEOTIDE SEQUENCE [LARGE SCALE GENOMIC DNA]</scope>
    <source>
        <strain evidence="6">JB008</strain>
    </source>
</reference>
<dbReference type="SUPFAM" id="SSF46689">
    <property type="entry name" value="Homeodomain-like"/>
    <property type="match status" value="1"/>
</dbReference>
<dbReference type="GO" id="GO:0000976">
    <property type="term" value="F:transcription cis-regulatory region binding"/>
    <property type="evidence" value="ECO:0007669"/>
    <property type="project" value="TreeGrafter"/>
</dbReference>
<sequence>MNTRHFSLDFMNIVHYDACMPKVIPQLDEQIIKKAEVLFIRDGFDGVSMRKLAAEVNIAVGTLYNYYPNKTVLFYSIMEKSWKRTFEDIKTLVETASKEGRPHRREAIELIYDGIKARGAFTNKTFELESSVKHAHKLKTHDPGWQRKLIILLAETLSPLGAGFAGADRERIIKMMIASIRYFIQTSDSDSRDADIDFLLNIVEECN</sequence>
<dbReference type="Pfam" id="PF00440">
    <property type="entry name" value="TetR_N"/>
    <property type="match status" value="1"/>
</dbReference>
<keyword evidence="1" id="KW-0805">Transcription regulation</keyword>
<dbReference type="GO" id="GO:0003700">
    <property type="term" value="F:DNA-binding transcription factor activity"/>
    <property type="evidence" value="ECO:0007669"/>
    <property type="project" value="TreeGrafter"/>
</dbReference>
<protein>
    <submittedName>
        <fullName evidence="6">TetR/AcrR family transcriptional regulator</fullName>
    </submittedName>
</protein>
<evidence type="ECO:0000313" key="7">
    <source>
        <dbReference type="Proteomes" id="UP001221217"/>
    </source>
</evidence>
<name>A0AAJ1IF28_9SPIO</name>
<keyword evidence="2 4" id="KW-0238">DNA-binding</keyword>
<dbReference type="InterPro" id="IPR001647">
    <property type="entry name" value="HTH_TetR"/>
</dbReference>
<dbReference type="InterPro" id="IPR009057">
    <property type="entry name" value="Homeodomain-like_sf"/>
</dbReference>
<dbReference type="Gene3D" id="1.10.357.10">
    <property type="entry name" value="Tetracycline Repressor, domain 2"/>
    <property type="match status" value="1"/>
</dbReference>
<evidence type="ECO:0000256" key="4">
    <source>
        <dbReference type="PROSITE-ProRule" id="PRU00335"/>
    </source>
</evidence>